<comment type="caution">
    <text evidence="1">The sequence shown here is derived from an EMBL/GenBank/DDBJ whole genome shotgun (WGS) entry which is preliminary data.</text>
</comment>
<reference evidence="2" key="1">
    <citation type="journal article" date="2019" name="Int. J. Syst. Evol. Microbiol.">
        <title>The Global Catalogue of Microorganisms (GCM) 10K type strain sequencing project: providing services to taxonomists for standard genome sequencing and annotation.</title>
        <authorList>
            <consortium name="The Broad Institute Genomics Platform"/>
            <consortium name="The Broad Institute Genome Sequencing Center for Infectious Disease"/>
            <person name="Wu L."/>
            <person name="Ma J."/>
        </authorList>
    </citation>
    <scope>NUCLEOTIDE SEQUENCE [LARGE SCALE GENOMIC DNA]</scope>
    <source>
        <strain evidence="2">CCUG 58938</strain>
    </source>
</reference>
<dbReference type="Proteomes" id="UP001597112">
    <property type="component" value="Unassembled WGS sequence"/>
</dbReference>
<accession>A0ABW3K0U3</accession>
<sequence>MISRKKKILWALAIVAVLLVAVRLALPYIVLHYLNKTLANMDGYYGKADDIDIALIRGAYEIDSIYLNKVDSTTQKETPFFGASQIDLSVEWKALFHGSIVGELVFENPMIRFTKDKVEPDEVRDDSSSFKNLLDDFMPLQVNRVEINNGSIQYIDETSKPRVDISLTNAYALAENLRNSYDSTVVLPASLRAHANVYEGDLAINMKLNPLADEPTFDVNAELKNTNLVKLNDFFKAYAKVDVNKGRFGLYTEVAAKKGKFTGYVKPLIQDLDILGQEDRDDNILRKAWEATVGVAGEIFENQRKDQVATKIPFQGSLKNPETNVWFALTRVLQNAFIQALQPSIDQEINIATVESQSKKKKTFLEKVFGKKDDKEKDKNKDKDKKKS</sequence>
<dbReference type="EMBL" id="JBHTKA010000001">
    <property type="protein sequence ID" value="MFD0998622.1"/>
    <property type="molecule type" value="Genomic_DNA"/>
</dbReference>
<evidence type="ECO:0000313" key="2">
    <source>
        <dbReference type="Proteomes" id="UP001597112"/>
    </source>
</evidence>
<dbReference type="Pfam" id="PF05359">
    <property type="entry name" value="DUF748"/>
    <property type="match status" value="1"/>
</dbReference>
<dbReference type="InterPro" id="IPR008023">
    <property type="entry name" value="DUF748"/>
</dbReference>
<name>A0ABW3K0U3_9BACT</name>
<protein>
    <submittedName>
        <fullName evidence="1">DUF748 domain-containing protein</fullName>
    </submittedName>
</protein>
<gene>
    <name evidence="1" type="ORF">ACFQ21_04860</name>
</gene>
<organism evidence="1 2">
    <name type="scientific">Ohtaekwangia kribbensis</name>
    <dbReference type="NCBI Taxonomy" id="688913"/>
    <lineage>
        <taxon>Bacteria</taxon>
        <taxon>Pseudomonadati</taxon>
        <taxon>Bacteroidota</taxon>
        <taxon>Cytophagia</taxon>
        <taxon>Cytophagales</taxon>
        <taxon>Fulvivirgaceae</taxon>
        <taxon>Ohtaekwangia</taxon>
    </lineage>
</organism>
<evidence type="ECO:0000313" key="1">
    <source>
        <dbReference type="EMBL" id="MFD0998622.1"/>
    </source>
</evidence>
<keyword evidence="2" id="KW-1185">Reference proteome</keyword>
<proteinExistence type="predicted"/>
<dbReference type="RefSeq" id="WP_377575618.1">
    <property type="nucleotide sequence ID" value="NZ_JBHTKA010000001.1"/>
</dbReference>